<evidence type="ECO:0000256" key="2">
    <source>
        <dbReference type="ARBA" id="ARBA00022679"/>
    </source>
</evidence>
<organism evidence="7 9">
    <name type="scientific">Phytophthora fragariae</name>
    <dbReference type="NCBI Taxonomy" id="53985"/>
    <lineage>
        <taxon>Eukaryota</taxon>
        <taxon>Sar</taxon>
        <taxon>Stramenopiles</taxon>
        <taxon>Oomycota</taxon>
        <taxon>Peronosporomycetes</taxon>
        <taxon>Peronosporales</taxon>
        <taxon>Peronosporaceae</taxon>
        <taxon>Phytophthora</taxon>
    </lineage>
</organism>
<feature type="domain" description="CXC" evidence="6">
    <location>
        <begin position="5"/>
        <end position="106"/>
    </location>
</feature>
<evidence type="ECO:0000259" key="6">
    <source>
        <dbReference type="PROSITE" id="PS51633"/>
    </source>
</evidence>
<dbReference type="Pfam" id="PF18264">
    <property type="entry name" value="preSET_CXC"/>
    <property type="match status" value="1"/>
</dbReference>
<dbReference type="InterPro" id="IPR046341">
    <property type="entry name" value="SET_dom_sf"/>
</dbReference>
<dbReference type="GO" id="GO:0031507">
    <property type="term" value="P:heterochromatin formation"/>
    <property type="evidence" value="ECO:0007669"/>
    <property type="project" value="TreeGrafter"/>
</dbReference>
<evidence type="ECO:0000256" key="5">
    <source>
        <dbReference type="ARBA" id="ARBA00023163"/>
    </source>
</evidence>
<dbReference type="EMBL" id="QXGB01006148">
    <property type="protein sequence ID" value="KAE9161409.1"/>
    <property type="molecule type" value="Genomic_DNA"/>
</dbReference>
<dbReference type="Proteomes" id="UP000476176">
    <property type="component" value="Unassembled WGS sequence"/>
</dbReference>
<dbReference type="AlphaFoldDB" id="A0A6A3V8B3"/>
<evidence type="ECO:0000313" key="7">
    <source>
        <dbReference type="EMBL" id="KAE9161409.1"/>
    </source>
</evidence>
<dbReference type="GO" id="GO:0005634">
    <property type="term" value="C:nucleus"/>
    <property type="evidence" value="ECO:0007669"/>
    <property type="project" value="TreeGrafter"/>
</dbReference>
<dbReference type="SMART" id="SM01114">
    <property type="entry name" value="CXC"/>
    <property type="match status" value="1"/>
</dbReference>
<protein>
    <recommendedName>
        <fullName evidence="6">CXC domain-containing protein</fullName>
    </recommendedName>
</protein>
<dbReference type="InterPro" id="IPR041355">
    <property type="entry name" value="Pre-SET_CXC"/>
</dbReference>
<dbReference type="PANTHER" id="PTHR45747">
    <property type="entry name" value="HISTONE-LYSINE N-METHYLTRANSFERASE E(Z)"/>
    <property type="match status" value="1"/>
</dbReference>
<dbReference type="PROSITE" id="PS51633">
    <property type="entry name" value="CXC"/>
    <property type="match status" value="1"/>
</dbReference>
<sequence>MLQRTRNQRLQDRGTANHEYKPCIREGMCDSTGCPCMKRDHIRYKACACSRDCPNRFEGCACVLGQCRTSKCPCFAALRECDPDVCMSCGATQLAAGIGNGAIATSACAPITCGNIYVTRGNHK</sequence>
<dbReference type="GO" id="GO:0003682">
    <property type="term" value="F:chromatin binding"/>
    <property type="evidence" value="ECO:0007669"/>
    <property type="project" value="TreeGrafter"/>
</dbReference>
<dbReference type="InterPro" id="IPR026489">
    <property type="entry name" value="CXC_dom"/>
</dbReference>
<dbReference type="Proteomes" id="UP000433483">
    <property type="component" value="Unassembled WGS sequence"/>
</dbReference>
<dbReference type="GO" id="GO:0046976">
    <property type="term" value="F:histone H3K27 methyltransferase activity"/>
    <property type="evidence" value="ECO:0007669"/>
    <property type="project" value="TreeGrafter"/>
</dbReference>
<dbReference type="Gene3D" id="2.170.270.10">
    <property type="entry name" value="SET domain"/>
    <property type="match status" value="1"/>
</dbReference>
<dbReference type="EMBL" id="QXGC01001966">
    <property type="protein sequence ID" value="KAE9192972.1"/>
    <property type="molecule type" value="Genomic_DNA"/>
</dbReference>
<evidence type="ECO:0000256" key="4">
    <source>
        <dbReference type="ARBA" id="ARBA00023015"/>
    </source>
</evidence>
<keyword evidence="1" id="KW-0489">Methyltransferase</keyword>
<keyword evidence="9" id="KW-1185">Reference proteome</keyword>
<dbReference type="InterPro" id="IPR033467">
    <property type="entry name" value="Tesmin/TSO1-like_CXC"/>
</dbReference>
<evidence type="ECO:0000313" key="10">
    <source>
        <dbReference type="Proteomes" id="UP000476176"/>
    </source>
</evidence>
<reference evidence="7 9" key="1">
    <citation type="submission" date="2018-08" db="EMBL/GenBank/DDBJ databases">
        <title>Genomic investigation of the strawberry pathogen Phytophthora fragariae indicates pathogenicity is determined by transcriptional variation in three key races.</title>
        <authorList>
            <person name="Adams T.M."/>
            <person name="Armitage A.D."/>
            <person name="Sobczyk M.K."/>
            <person name="Bates H.J."/>
            <person name="Dunwell J.M."/>
            <person name="Nellist C.F."/>
            <person name="Harrison R.J."/>
        </authorList>
    </citation>
    <scope>NUCLEOTIDE SEQUENCE [LARGE SCALE GENOMIC DNA]</scope>
    <source>
        <strain evidence="8 10">BC-23</strain>
        <strain evidence="7 9">NOV-27</strain>
    </source>
</reference>
<evidence type="ECO:0000256" key="1">
    <source>
        <dbReference type="ARBA" id="ARBA00022603"/>
    </source>
</evidence>
<proteinExistence type="predicted"/>
<keyword evidence="2" id="KW-0808">Transferase</keyword>
<accession>A0A6A3V8B3</accession>
<name>A0A6A3V8B3_9STRA</name>
<keyword evidence="5" id="KW-0804">Transcription</keyword>
<dbReference type="GO" id="GO:0032259">
    <property type="term" value="P:methylation"/>
    <property type="evidence" value="ECO:0007669"/>
    <property type="project" value="UniProtKB-KW"/>
</dbReference>
<dbReference type="PANTHER" id="PTHR45747:SF4">
    <property type="entry name" value="HISTONE-LYSINE N-METHYLTRANSFERASE E(Z)"/>
    <property type="match status" value="1"/>
</dbReference>
<evidence type="ECO:0000313" key="9">
    <source>
        <dbReference type="Proteomes" id="UP000433483"/>
    </source>
</evidence>
<gene>
    <name evidence="8" type="ORF">PF004_g21157</name>
    <name evidence="7" type="ORF">PF005_g31260</name>
</gene>
<dbReference type="OrthoDB" id="6141102at2759"/>
<keyword evidence="4" id="KW-0805">Transcription regulation</keyword>
<keyword evidence="3" id="KW-0949">S-adenosyl-L-methionine</keyword>
<evidence type="ECO:0000256" key="3">
    <source>
        <dbReference type="ARBA" id="ARBA00022691"/>
    </source>
</evidence>
<dbReference type="InterPro" id="IPR045318">
    <property type="entry name" value="EZH1/2-like"/>
</dbReference>
<evidence type="ECO:0000313" key="8">
    <source>
        <dbReference type="EMBL" id="KAE9192972.1"/>
    </source>
</evidence>
<comment type="caution">
    <text evidence="7">The sequence shown here is derived from an EMBL/GenBank/DDBJ whole genome shotgun (WGS) entry which is preliminary data.</text>
</comment>